<evidence type="ECO:0000259" key="3">
    <source>
        <dbReference type="SMART" id="SM00912"/>
    </source>
</evidence>
<proteinExistence type="predicted"/>
<sequence length="2369" mass="243572">MDIRRPLHQAIASALAGLLFLNPIVAAAAQLAVDAAAGGNTQIGAAGNGVPIVNIATPNGSGLSHNKFSDYGVGQQGLILNNATGKTQGTQLGGIILGNPNLKGQAAQKILNEVTGGSPSQLKGYTEVAGQGAHVIVANPHGITCNGCGFINTPRATLTTGKPILAGERLQGYDVDGGEIAIEGAGLNASNLDQFDLITRSAKLNADLYAKQLTVVAGRNTVDAQTLVATAKPDDGSAKPQLAIDSSALGGMYANTIRLVGTEQGVGVKLAGNMAASAGDIRIDANGKLQLAQASASGDIALKGQDVALNGPAYAGGSASVQASGALSNAQSLAAGSAIELKANQLSNSGVIEAGVNADNSRNARGDVAIDAQNLRNSGSLIATRQLQARTAVLDNRNGQIGGQHIHISGGALDNRLGLFAAEQSLRLDLASLDNREQGLLSSQGGLTGRVGSLNNQQGGITARAVELQGDSLDNRGGQLYAETELALDLGANLDNRGGRLEGQGVRVRTANLDNSAGGILSGAGGLLQLATGHFDNRAGIAQGAALLLDANSIANSDGHLAATHGDARVNSAGFDNRAGGLFASQALALYAGDFLNHGGQVGARDIDFSLRGTLDNTHGLIEAGNQLTLTAAGLSNAQGRVRALGQQGATRLSIGGLLDNREGLLESAAADLLLTSGDLRNDGGSVRHLGNGGFGIDLAQLGLAGGSFVTNAALNLSAASWTNRSSLQARELTLDIGQLEQAAEGRLLASQALRGTGGDWRNAGLIASDGDLALNLGGRYSGSGQLSSLGKFGLDAASLALDGSASIIGGGATRIGIGGSLDNAGRITAAGDLLARAASLNNTGTLGSAADLRIESADLLNENGLLFSGGDMALRVERFVNRYADVYSLGALDIAADDRQGRARVVENRSATLEAQGDLAIASDSLKNTQDSFRLGQKLISGEIIVRCYDCSGDHYNVDYIAREVYASEVQEASPAAFIQAGGNLRVDAQDFENTASTLAAGGDIAISAGSFVNQGISGGESIRTRIFNSGRVTDGTVERFVGHYVLPYNLANNADPSVFSYWDNLIGGLNQGTVTPTELANGLLLHVYRDANGNLHRPMHVPDYQANHYDPDNLLELPSALYDLGFLSDVWEYRPGGATSANAVIQAAGAVQISAGERLDNGVIHPGIAYDGGVARIEAVQVDGQSQPLVAVLNPQLPPDLAQQAVNPITLPGFRLPQGEHGLFRLNAPDSGHPYLIETNPALAGLKQFLGSDYLLAQLGYDPAQAQQRLGDGLYEQRLIRQALVARTGQRFIAGLSSDEALFRYLMDNAIGYKDRLGLSLGVALSAEQVAALTHDIVWLEEAEVNGRKVLVPVLYLAQAEHRLAPNGALIQGQDLALISGGELNNAGTLRASNDLGATAANIGNSGLMESNRHLQLLATQSIRNAAGGIINGRDVSLAALTGDVVNERTLTQAQGQARGASLQTSLLDSAARIEAGGDLSISSGRDLLNLGGQLQAKGDIQLQAGRDVLIGAVESVDSNARQDKRHSWEQTEVLQHAAGVQAGGDLQISAGRDIGVLASHLEAGGDANLAAAGNLLLGAAQEQSSREYHYRRSGKKVDSEDSRVSQRGTTLNAAGDVTLSAGQNLTLEASQVGAGKEAFLVAGDKLQLLAGHDSEHSLYQKQKKGSLGSKSFKRDEVTDVKAVGSQVSAGGDITLLSGGDQKYQAARLESGNDIAIVSGGSVTFEAVKDLHQESHEKSKSDLAWQSAKGKGQTDETLRQSQLIAQGELAIKAVEGLKIDIKHIDQKSVGQTIDAMVQADPDLAWLKEAEARGDVDWRRVQEVHDSWEYSSSGMGPAAQLAVAIVLSVATYGAASTAVGTAAGATAGSSTAMAAAGVSATGATVAAGWGNVALASGAASLASTGGVSAINNKGDIGTALKDTLSSDGLRQAMIAGALGGLTTGYFDDLVGTQTKFVNGKVVVDLSSPNGVAAFAANQALQNMTSAALNKATGGSASFGDALKGSLYNTLAAAGFNAVGDFGQAHKLDTGSGQMVVLHALMGGLAAEARGESFATGALAAGLNEAVVKDLDALVSSYSPENREALLSMSSQLLGLVATVAQDPDADTNKLETGSWVAKNSTQYNHELHRKNAESFAEGALDFCKKQPAYCGPGADQVSEQDMMDALAATAAHGEGIDKVKPEALRLVNQFLVNPDLADTLQTDLFAPTASEQQRLNTLEKAELAAAGVSAAALAKAVMAGGGQLLSKLAGALKGQDSKGSATALQIFGGRRVDDLAAAASNPINKEGLTQAARALTKHASGQRETGTFPKLSGGIKQQNETAQKIVDEILNNPKSTFTNLGRGGLEVRAPDGRGLRYNSDGSFSGFVD</sequence>
<organism evidence="4 5">
    <name type="scientific">Pseudomonas citronellolis</name>
    <dbReference type="NCBI Taxonomy" id="53408"/>
    <lineage>
        <taxon>Bacteria</taxon>
        <taxon>Pseudomonadati</taxon>
        <taxon>Pseudomonadota</taxon>
        <taxon>Gammaproteobacteria</taxon>
        <taxon>Pseudomonadales</taxon>
        <taxon>Pseudomonadaceae</taxon>
        <taxon>Pseudomonas</taxon>
    </lineage>
</organism>
<feature type="region of interest" description="Disordered" evidence="1">
    <location>
        <begin position="1590"/>
        <end position="1610"/>
    </location>
</feature>
<evidence type="ECO:0000313" key="4">
    <source>
        <dbReference type="EMBL" id="SFD89794.1"/>
    </source>
</evidence>
<protein>
    <submittedName>
        <fullName evidence="4">Filamentous hemagglutinin</fullName>
    </submittedName>
</protein>
<dbReference type="RefSeq" id="WP_074985652.1">
    <property type="nucleotide sequence ID" value="NZ_FOLS01000045.1"/>
</dbReference>
<dbReference type="SUPFAM" id="SSF51126">
    <property type="entry name" value="Pectin lyase-like"/>
    <property type="match status" value="1"/>
</dbReference>
<dbReference type="InterPro" id="IPR008619">
    <property type="entry name" value="Filamentous_hemagglutn_rpt"/>
</dbReference>
<gene>
    <name evidence="4" type="ORF">SAMN05216577_1455</name>
</gene>
<feature type="compositionally biased region" description="Basic and acidic residues" evidence="1">
    <location>
        <begin position="1590"/>
        <end position="1607"/>
    </location>
</feature>
<dbReference type="InterPro" id="IPR006915">
    <property type="entry name" value="DUF637_hemagglutn_put"/>
</dbReference>
<dbReference type="SMART" id="SM00912">
    <property type="entry name" value="Haemagg_act"/>
    <property type="match status" value="1"/>
</dbReference>
<dbReference type="InterPro" id="IPR012334">
    <property type="entry name" value="Pectin_lyas_fold"/>
</dbReference>
<dbReference type="NCBIfam" id="TIGR01731">
    <property type="entry name" value="fil_hemag_20aa"/>
    <property type="match status" value="17"/>
</dbReference>
<dbReference type="Pfam" id="PF13332">
    <property type="entry name" value="Fil_haemagg_2"/>
    <property type="match status" value="3"/>
</dbReference>
<dbReference type="Pfam" id="PF05594">
    <property type="entry name" value="Fil_haemagg"/>
    <property type="match status" value="8"/>
</dbReference>
<name>A0AAQ1KN92_9PSED</name>
<evidence type="ECO:0000313" key="5">
    <source>
        <dbReference type="Proteomes" id="UP000183385"/>
    </source>
</evidence>
<dbReference type="EMBL" id="FOLS01000045">
    <property type="protein sequence ID" value="SFD89794.1"/>
    <property type="molecule type" value="Genomic_DNA"/>
</dbReference>
<feature type="domain" description="Filamentous haemagglutinin FhaB/tRNA nuclease CdiA-like TPS" evidence="3">
    <location>
        <begin position="47"/>
        <end position="168"/>
    </location>
</feature>
<dbReference type="InterPro" id="IPR025157">
    <property type="entry name" value="Hemagglutinin_rpt"/>
</dbReference>
<dbReference type="GO" id="GO:0003824">
    <property type="term" value="F:catalytic activity"/>
    <property type="evidence" value="ECO:0007669"/>
    <property type="project" value="UniProtKB-ARBA"/>
</dbReference>
<keyword evidence="2" id="KW-0732">Signal</keyword>
<dbReference type="Gene3D" id="2.160.20.10">
    <property type="entry name" value="Single-stranded right-handed beta-helix, Pectin lyase-like"/>
    <property type="match status" value="1"/>
</dbReference>
<dbReference type="Pfam" id="PF04830">
    <property type="entry name" value="DUF637"/>
    <property type="match status" value="1"/>
</dbReference>
<feature type="signal peptide" evidence="2">
    <location>
        <begin position="1"/>
        <end position="28"/>
    </location>
</feature>
<dbReference type="Pfam" id="PF05860">
    <property type="entry name" value="TPS"/>
    <property type="match status" value="1"/>
</dbReference>
<evidence type="ECO:0000256" key="1">
    <source>
        <dbReference type="SAM" id="MobiDB-lite"/>
    </source>
</evidence>
<evidence type="ECO:0000256" key="2">
    <source>
        <dbReference type="SAM" id="SignalP"/>
    </source>
</evidence>
<feature type="chain" id="PRO_5042837365" evidence="2">
    <location>
        <begin position="29"/>
        <end position="2369"/>
    </location>
</feature>
<dbReference type="Proteomes" id="UP000183385">
    <property type="component" value="Unassembled WGS sequence"/>
</dbReference>
<dbReference type="NCBIfam" id="TIGR01901">
    <property type="entry name" value="adhes_NPXG"/>
    <property type="match status" value="1"/>
</dbReference>
<accession>A0AAQ1KN92</accession>
<keyword evidence="5" id="KW-1185">Reference proteome</keyword>
<reference evidence="4 5" key="1">
    <citation type="submission" date="2016-10" db="EMBL/GenBank/DDBJ databases">
        <authorList>
            <person name="Varghese N."/>
            <person name="Submissions S."/>
        </authorList>
    </citation>
    <scope>NUCLEOTIDE SEQUENCE [LARGE SCALE GENOMIC DNA]</scope>
    <source>
        <strain evidence="4 5">LMG 18378</strain>
    </source>
</reference>
<dbReference type="InterPro" id="IPR008638">
    <property type="entry name" value="FhaB/CdiA-like_TPS"/>
</dbReference>
<comment type="caution">
    <text evidence="4">The sequence shown here is derived from an EMBL/GenBank/DDBJ whole genome shotgun (WGS) entry which is preliminary data.</text>
</comment>
<dbReference type="InterPro" id="IPR011050">
    <property type="entry name" value="Pectin_lyase_fold/virulence"/>
</dbReference>
<dbReference type="InterPro" id="IPR010069">
    <property type="entry name" value="CdiA_FHA1_rpt"/>
</dbReference>